<dbReference type="Gene3D" id="1.20.140.100">
    <property type="entry name" value="Dynein heavy chain, N-terminal domain 2"/>
    <property type="match status" value="1"/>
</dbReference>
<evidence type="ECO:0000256" key="13">
    <source>
        <dbReference type="ARBA" id="ARBA00023069"/>
    </source>
</evidence>
<feature type="domain" description="Dynein heavy chain linker" evidence="21">
    <location>
        <begin position="1151"/>
        <end position="1565"/>
    </location>
</feature>
<feature type="coiled-coil region" evidence="19">
    <location>
        <begin position="3104"/>
        <end position="3141"/>
    </location>
</feature>
<dbReference type="FunFam" id="3.40.50.300:FF:000706">
    <property type="entry name" value="Cytoplasmic dynein 2 heavy chain 1"/>
    <property type="match status" value="1"/>
</dbReference>
<keyword evidence="9" id="KW-0970">Cilium biogenesis/degradation</keyword>
<keyword evidence="29" id="KW-1185">Reference proteome</keyword>
<dbReference type="InterPro" id="IPR013594">
    <property type="entry name" value="Dynein_heavy_tail"/>
</dbReference>
<comment type="caution">
    <text evidence="28">The sequence shown here is derived from an EMBL/GenBank/DDBJ whole genome shotgun (WGS) entry which is preliminary data.</text>
</comment>
<name>A0A8T0DPG6_9TREM</name>
<evidence type="ECO:0000259" key="24">
    <source>
        <dbReference type="Pfam" id="PF12780"/>
    </source>
</evidence>
<evidence type="ECO:0000256" key="15">
    <source>
        <dbReference type="ARBA" id="ARBA00023175"/>
    </source>
</evidence>
<evidence type="ECO:0000256" key="17">
    <source>
        <dbReference type="ARBA" id="ARBA00023273"/>
    </source>
</evidence>
<dbReference type="Pfam" id="PF21264">
    <property type="entry name" value="DYNC2H1_AAA_dom"/>
    <property type="match status" value="1"/>
</dbReference>
<keyword evidence="5" id="KW-1003">Cell membrane</keyword>
<evidence type="ECO:0000256" key="3">
    <source>
        <dbReference type="ARBA" id="ARBA00008887"/>
    </source>
</evidence>
<feature type="domain" description="Dynein heavy chain AAA module D4" evidence="24">
    <location>
        <begin position="2846"/>
        <end position="3080"/>
    </location>
</feature>
<feature type="domain" description="Dynein heavy chain ATP-binding dynein motor region" evidence="25">
    <location>
        <begin position="3497"/>
        <end position="3690"/>
    </location>
</feature>
<dbReference type="InterPro" id="IPR035699">
    <property type="entry name" value="AAA_6"/>
</dbReference>
<dbReference type="InterPro" id="IPR049400">
    <property type="entry name" value="DYNC2H1_AAA_dom"/>
</dbReference>
<dbReference type="FunFam" id="3.20.180.20:FF:000002">
    <property type="entry name" value="Cytoplasmic dynein heavy chain 1"/>
    <property type="match status" value="1"/>
</dbReference>
<dbReference type="Gene3D" id="3.40.50.300">
    <property type="entry name" value="P-loop containing nucleotide triphosphate hydrolases"/>
    <property type="match status" value="5"/>
</dbReference>
<dbReference type="InterPro" id="IPR043157">
    <property type="entry name" value="Dynein_AAA1S"/>
</dbReference>
<keyword evidence="17" id="KW-0966">Cell projection</keyword>
<feature type="domain" description="Dynein heavy chain tail" evidence="20">
    <location>
        <begin position="240"/>
        <end position="669"/>
    </location>
</feature>
<evidence type="ECO:0000256" key="16">
    <source>
        <dbReference type="ARBA" id="ARBA00023212"/>
    </source>
</evidence>
<gene>
    <name evidence="28" type="ORF">P879_02620</name>
</gene>
<feature type="domain" description="Dynein heavy chain coiled coil stalk" evidence="23">
    <location>
        <begin position="3113"/>
        <end position="3441"/>
    </location>
</feature>
<feature type="coiled-coil region" evidence="19">
    <location>
        <begin position="697"/>
        <end position="757"/>
    </location>
</feature>
<evidence type="ECO:0000259" key="26">
    <source>
        <dbReference type="Pfam" id="PF21264"/>
    </source>
</evidence>
<dbReference type="OrthoDB" id="10252139at2759"/>
<dbReference type="Pfam" id="PF08385">
    <property type="entry name" value="DHC_N1"/>
    <property type="match status" value="1"/>
</dbReference>
<dbReference type="Pfam" id="PF08393">
    <property type="entry name" value="DHC_N2"/>
    <property type="match status" value="1"/>
</dbReference>
<dbReference type="Gene3D" id="3.20.180.20">
    <property type="entry name" value="Dynein heavy chain, N-terminal domain 2"/>
    <property type="match status" value="1"/>
</dbReference>
<dbReference type="GO" id="GO:0045505">
    <property type="term" value="F:dynein intermediate chain binding"/>
    <property type="evidence" value="ECO:0007669"/>
    <property type="project" value="InterPro"/>
</dbReference>
<dbReference type="GO" id="GO:0060271">
    <property type="term" value="P:cilium assembly"/>
    <property type="evidence" value="ECO:0007669"/>
    <property type="project" value="UniProtKB-ARBA"/>
</dbReference>
<dbReference type="FunFam" id="3.40.50.300:FF:000071">
    <property type="entry name" value="Cytoplasmic dynein heavy chain 1"/>
    <property type="match status" value="1"/>
</dbReference>
<dbReference type="Gene3D" id="1.20.920.20">
    <property type="match status" value="1"/>
</dbReference>
<keyword evidence="13" id="KW-0969">Cilium</keyword>
<keyword evidence="11" id="KW-0243">Dynein</keyword>
<keyword evidence="14" id="KW-0472">Membrane</keyword>
<dbReference type="PANTHER" id="PTHR45703:SF22">
    <property type="entry name" value="DYNEIN CYTOPLASMIC 2 HEAVY CHAIN 1"/>
    <property type="match status" value="1"/>
</dbReference>
<dbReference type="FunFam" id="1.10.8.710:FF:000001">
    <property type="entry name" value="Dynein axonemal heavy chain 2"/>
    <property type="match status" value="1"/>
</dbReference>
<feature type="coiled-coil region" evidence="19">
    <location>
        <begin position="3653"/>
        <end position="3687"/>
    </location>
</feature>
<feature type="coiled-coil region" evidence="19">
    <location>
        <begin position="3323"/>
        <end position="3413"/>
    </location>
</feature>
<accession>A0A8T0DPG6</accession>
<evidence type="ECO:0000259" key="22">
    <source>
        <dbReference type="Pfam" id="PF12774"/>
    </source>
</evidence>
<dbReference type="InterPro" id="IPR024317">
    <property type="entry name" value="Dynein_heavy_chain_D4_dom"/>
</dbReference>
<evidence type="ECO:0000313" key="29">
    <source>
        <dbReference type="Proteomes" id="UP000699462"/>
    </source>
</evidence>
<dbReference type="Gene3D" id="1.10.8.710">
    <property type="match status" value="1"/>
</dbReference>
<evidence type="ECO:0000256" key="14">
    <source>
        <dbReference type="ARBA" id="ARBA00023136"/>
    </source>
</evidence>
<dbReference type="Pfam" id="PF12781">
    <property type="entry name" value="AAA_9"/>
    <property type="match status" value="1"/>
</dbReference>
<dbReference type="PANTHER" id="PTHR45703">
    <property type="entry name" value="DYNEIN HEAVY CHAIN"/>
    <property type="match status" value="1"/>
</dbReference>
<dbReference type="SUPFAM" id="SSF52540">
    <property type="entry name" value="P-loop containing nucleoside triphosphate hydrolases"/>
    <property type="match status" value="4"/>
</dbReference>
<dbReference type="Pfam" id="PF12780">
    <property type="entry name" value="AAA_8"/>
    <property type="match status" value="1"/>
</dbReference>
<dbReference type="Proteomes" id="UP000699462">
    <property type="component" value="Unassembled WGS sequence"/>
</dbReference>
<evidence type="ECO:0000256" key="11">
    <source>
        <dbReference type="ARBA" id="ARBA00023017"/>
    </source>
</evidence>
<keyword evidence="7" id="KW-0493">Microtubule</keyword>
<dbReference type="InterPro" id="IPR027417">
    <property type="entry name" value="P-loop_NTPase"/>
</dbReference>
<dbReference type="InterPro" id="IPR054354">
    <property type="entry name" value="DYNC2H1-like_lid"/>
</dbReference>
<keyword evidence="6" id="KW-0963">Cytoplasm</keyword>
<evidence type="ECO:0000313" key="28">
    <source>
        <dbReference type="EMBL" id="KAF8568884.1"/>
    </source>
</evidence>
<dbReference type="Pfam" id="PF22597">
    <property type="entry name" value="DYN_lid"/>
    <property type="match status" value="1"/>
</dbReference>
<protein>
    <recommendedName>
        <fullName evidence="18">Cytoplasmic dynein 2 heavy chain 1</fullName>
    </recommendedName>
</protein>
<evidence type="ECO:0000256" key="6">
    <source>
        <dbReference type="ARBA" id="ARBA00022490"/>
    </source>
</evidence>
<evidence type="ECO:0000256" key="7">
    <source>
        <dbReference type="ARBA" id="ARBA00022701"/>
    </source>
</evidence>
<dbReference type="InterPro" id="IPR024743">
    <property type="entry name" value="Dynein_HC_stalk"/>
</dbReference>
<evidence type="ECO:0000256" key="12">
    <source>
        <dbReference type="ARBA" id="ARBA00023054"/>
    </source>
</evidence>
<dbReference type="Pfam" id="PF12774">
    <property type="entry name" value="AAA_6"/>
    <property type="match status" value="1"/>
</dbReference>
<dbReference type="Gene3D" id="1.20.58.1120">
    <property type="match status" value="1"/>
</dbReference>
<keyword evidence="16" id="KW-0206">Cytoskeleton</keyword>
<dbReference type="GO" id="GO:0051959">
    <property type="term" value="F:dynein light intermediate chain binding"/>
    <property type="evidence" value="ECO:0007669"/>
    <property type="project" value="InterPro"/>
</dbReference>
<evidence type="ECO:0000256" key="2">
    <source>
        <dbReference type="ARBA" id="ARBA00004522"/>
    </source>
</evidence>
<feature type="domain" description="Cytoplasmic dynein 2 heavy chain 1 AAA+ ATPase" evidence="26">
    <location>
        <begin position="2226"/>
        <end position="2316"/>
    </location>
</feature>
<evidence type="ECO:0000256" key="19">
    <source>
        <dbReference type="SAM" id="Coils"/>
    </source>
</evidence>
<evidence type="ECO:0000256" key="1">
    <source>
        <dbReference type="ARBA" id="ARBA00004245"/>
    </source>
</evidence>
<evidence type="ECO:0000256" key="8">
    <source>
        <dbReference type="ARBA" id="ARBA00022741"/>
    </source>
</evidence>
<evidence type="ECO:0000256" key="5">
    <source>
        <dbReference type="ARBA" id="ARBA00022475"/>
    </source>
</evidence>
<evidence type="ECO:0000259" key="21">
    <source>
        <dbReference type="Pfam" id="PF08393"/>
    </source>
</evidence>
<proteinExistence type="inferred from homology"/>
<dbReference type="InterPro" id="IPR042228">
    <property type="entry name" value="Dynein_linker_3"/>
</dbReference>
<evidence type="ECO:0000259" key="20">
    <source>
        <dbReference type="Pfam" id="PF08385"/>
    </source>
</evidence>
<evidence type="ECO:0000256" key="10">
    <source>
        <dbReference type="ARBA" id="ARBA00022840"/>
    </source>
</evidence>
<dbReference type="Pfam" id="PF12775">
    <property type="entry name" value="AAA_7"/>
    <property type="match status" value="1"/>
</dbReference>
<evidence type="ECO:0000256" key="9">
    <source>
        <dbReference type="ARBA" id="ARBA00022794"/>
    </source>
</evidence>
<dbReference type="GO" id="GO:0008104">
    <property type="term" value="P:intracellular protein localization"/>
    <property type="evidence" value="ECO:0007669"/>
    <property type="project" value="UniProtKB-ARBA"/>
</dbReference>
<dbReference type="GO" id="GO:0005874">
    <property type="term" value="C:microtubule"/>
    <property type="evidence" value="ECO:0007669"/>
    <property type="project" value="UniProtKB-KW"/>
</dbReference>
<keyword evidence="4" id="KW-0217">Developmental protein</keyword>
<dbReference type="Gene3D" id="1.20.920.30">
    <property type="match status" value="1"/>
</dbReference>
<reference evidence="28 29" key="1">
    <citation type="submission" date="2019-07" db="EMBL/GenBank/DDBJ databases">
        <title>Annotation for the trematode Paragonimus westermani.</title>
        <authorList>
            <person name="Choi Y.-J."/>
        </authorList>
    </citation>
    <scope>NUCLEOTIDE SEQUENCE [LARGE SCALE GENOMIC DNA]</scope>
    <source>
        <strain evidence="28">180907_Pwestermani</strain>
    </source>
</reference>
<organism evidence="28 29">
    <name type="scientific">Paragonimus westermani</name>
    <dbReference type="NCBI Taxonomy" id="34504"/>
    <lineage>
        <taxon>Eukaryota</taxon>
        <taxon>Metazoa</taxon>
        <taxon>Spiralia</taxon>
        <taxon>Lophotrochozoa</taxon>
        <taxon>Platyhelminthes</taxon>
        <taxon>Trematoda</taxon>
        <taxon>Digenea</taxon>
        <taxon>Plagiorchiida</taxon>
        <taxon>Troglotremata</taxon>
        <taxon>Troglotrematidae</taxon>
        <taxon>Paragonimus</taxon>
    </lineage>
</organism>
<dbReference type="EMBL" id="JTDF01002356">
    <property type="protein sequence ID" value="KAF8568884.1"/>
    <property type="molecule type" value="Genomic_DNA"/>
</dbReference>
<dbReference type="GO" id="GO:0030286">
    <property type="term" value="C:dynein complex"/>
    <property type="evidence" value="ECO:0007669"/>
    <property type="project" value="UniProtKB-KW"/>
</dbReference>
<keyword evidence="12 19" id="KW-0175">Coiled coil</keyword>
<comment type="subcellular location">
    <subcellularLocation>
        <location evidence="2">Cell projection</location>
        <location evidence="2">Cilium membrane</location>
        <topology evidence="2">Peripheral membrane protein</topology>
        <orientation evidence="2">Cytoplasmic side</orientation>
    </subcellularLocation>
    <subcellularLocation>
        <location evidence="1">Cytoplasm</location>
        <location evidence="1">Cytoskeleton</location>
    </subcellularLocation>
</comment>
<dbReference type="FunFam" id="3.40.50.300:FF:000598">
    <property type="entry name" value="Dynein cytoplasmic 2 heavy chain 1"/>
    <property type="match status" value="1"/>
</dbReference>
<dbReference type="InterPro" id="IPR042222">
    <property type="entry name" value="Dynein_2_N"/>
</dbReference>
<evidence type="ECO:0000259" key="27">
    <source>
        <dbReference type="Pfam" id="PF22597"/>
    </source>
</evidence>
<dbReference type="GO" id="GO:0060170">
    <property type="term" value="C:ciliary membrane"/>
    <property type="evidence" value="ECO:0007669"/>
    <property type="project" value="UniProtKB-SubCell"/>
</dbReference>
<dbReference type="InterPro" id="IPR026983">
    <property type="entry name" value="DHC"/>
</dbReference>
<dbReference type="InterPro" id="IPR035706">
    <property type="entry name" value="AAA_9"/>
</dbReference>
<dbReference type="Pfam" id="PF12777">
    <property type="entry name" value="MT"/>
    <property type="match status" value="1"/>
</dbReference>
<keyword evidence="8" id="KW-0547">Nucleotide-binding</keyword>
<feature type="domain" description="Dynein heavy chain hydrolytic ATP-binding dynein motor region" evidence="22">
    <location>
        <begin position="1739"/>
        <end position="2088"/>
    </location>
</feature>
<dbReference type="FunFam" id="1.20.920.20:FF:000002">
    <property type="entry name" value="Cytoplasmic dynein 1 heavy chain"/>
    <property type="match status" value="1"/>
</dbReference>
<evidence type="ECO:0000259" key="23">
    <source>
        <dbReference type="Pfam" id="PF12777"/>
    </source>
</evidence>
<evidence type="ECO:0000259" key="25">
    <source>
        <dbReference type="Pfam" id="PF12781"/>
    </source>
</evidence>
<dbReference type="GO" id="GO:0005524">
    <property type="term" value="F:ATP binding"/>
    <property type="evidence" value="ECO:0007669"/>
    <property type="project" value="UniProtKB-KW"/>
</dbReference>
<keyword evidence="10" id="KW-0067">ATP-binding</keyword>
<evidence type="ECO:0000256" key="18">
    <source>
        <dbReference type="ARBA" id="ARBA00023902"/>
    </source>
</evidence>
<sequence length="3711" mass="416654">MTTTNSRAIDFICGTVRGYFNDDTSASEDVGRNSCVHAFLKETVVLFLGCYYDEKRLLRFSNELEGRSAIRDPKIQKIFNDLTSELSLFMKESGLEHNDCSRVSNLSDEVAYWRRQAKKGSGTSTSERERGEHFAKLLDPAARECARLECAAKANFNRALSGDQYTAQTNIGSGLSELLELLDPTLVEALDEAWRCLDVSGIKPYPESRMRELLETLGYWVVRIVQYHLGETQPIISDGTVRISVLWTLPFIQVKRGIQLGIQACDQWDNCCRLLTKQLWHRFPPHPWNGEQPNLAYLMQFRARLNEVLELRGLYEHLQRLLTETEQTELGMLAGFEQYLFGMAHLGEFDHSDNTNIPPTVQQLANPLAYSPLTAEQWTIAMSWIDTRLQTAEEHAAMRLRMKLLTGASGDALSDQVNLGQLLREFQKCQELIRRPRVAAILQSERESLLGYLEASMNELREEFSLGVGIGLDKPTHGKSANCSVRLTCAKNIPEQVNRILWAGQLESRVQEDLKFIENLFSDLERFPTLKQQALNLTEEIGTWRREQFETWSRNNMARLRSTDDADSLAFNPNGQLLTLSSTDGRLKVGFPDGLVQLQREVRLLTGLGYPVPSKLLCAADQAETLYRYAVVLKQVAHFYNSIDSQMIPCQQALMLNSAMAFERLIKSPKAQLCLESGKREDVSLTWDQKEEVEWYINQLQNASRQLMTENRRLRKVHFTILEKINRLFEIDLLRYQQRWRNELAEVRYMLAELTNQGGYPADHMAPWRAHLDRQFYKVLETQYCFGLEGLSERMPEIRVDMIYQQTRLAFRPPFEEIKTKYYREMQKFISVPNHFRGMNEFRPVSDEEQTSTSTLIFPMIIENQANGLRVCYRKAEFLFTRLMASVEQFKDWVVLGSLNLDELVDSHCRELADFERNFKALKTRGRDAEKLPNEIKIDCITVNCLPVKTAIEGLLQNLFETLQNCLRRSVHGDLVAADAFLTDALDKLSRRPQTVDELTEAKAMETEFAKSFNRLTEQLTCAEAKDRLLRGVSGAGVQALGLTKAKWEKFQLMMESFRLIMNEQLEAMKSNVESRTTAYLSALEKFASWWYQLRPGHQILDDGDLEACKAAILTIREREKEFRELDLTRESLIRDYEQFEMMPCSFDLAEEVAKDLREHEALWSEFEAFSNGLEEFAREDWISFKAKSYQFDEYLTTWFNKLRSIEATPMTVRLQREIDQYRDLIPALKWLRGDALSPDHWLELFRLIGLPKGTKLENLSFGDLIHVGKNIVAQSESLKMLNQRAQAEIVVREALQDLDVWGAGATFTLTEYVDTSGQVVYLIKNWKDIVSQVGDNLALLASLQDSPYFDRFADRVNAWAQRLADLDHALNGLQTIQRRWVYLEPILGRGALPKETTRFAQVDAEFRRLLLSVKADDRIISLVVGNRGSVLKEQLANMQDQLTRCQRALNDYLEEKRSIFPRFYFLGDDDLLEILGQSTNPTIIQTHLRKLFQGIHHIQFDNLEASASGQTRGNPVATLSAMCSLDGEVVPFRRPVQLTTDVEVWLGRLACEMKCTLSEILLQCLGESSTEGHRRNQLDPNMYPGQILTLSEAIHFARNAEQALNCGRLSTLKKELQAQLAAYASVDFHALKEVSPNELHVSQSGLFNGTRDSPPKLTRVLAAKLSALVLDTVHAIDVVDQLIQAGAATSRDWVWQRQLRFYDGACEDGSSRLLTKGMPPTGIACKPRIRMVDAEFAYTFEYQGNAPRLVHTPLTDKCYLTLTQAMRMGHGGNPYGPAGTGKTESVKALSSLLGRQVLVFNCDEGIDVRSMGRILVGIVKCGAWGCFDEFNRLEESVLSAVSMQIQVIQDGLRSAAPNVTLLNRSITLDPNSGLFITLNPAGKGYGGRQKLPDNLKQLFRPVAMTQPDVDLIAEMILFSEGFRHARLLGRKLVSIFELARQLLSVQQHYDWGLRALKTVLHCAGSMLQARVKPRPKVDGGDNGAIDDAEEARLVIQAVRTNTLAKLTSSDAKRFDALLHDVFPDAKLHTGHMDDANITGLTEALYAVVEEQHMFPVKAQIRKALEVYEQTQQRMGVVLVGPSGCGKSTILNLLRMAMIKLGLAVRYHVFNPKAMLRVQLLGRIDPDTREWTDGVLTYSARCVVKEDVDQRCWIVCDGDIDPEWVESLNSVLDDNRLLTLPSGERIQFGPNVNFLFETHELTQASPATVSRMGVVYVSEEAMEPRALVDAWLTQQPEEDRAKLNTLIDPAFYTCLDWVYQKNDFVVETSPAATLFNGLSHLIGATTPARMTVGLIRGLGANLTDSAREALAIQVYEATGENPPDPTRPLDVQVDANYPCRLIPYPPNTSVVVLGPDGGGNSNSVPCPEFSSANITSDFELARAVANAVASGRPPLVLTSDVRRAVDGFRCWLDEPRARQSFLLVGPEGCGKSRLLDYCFATSPRPVQVATVQCSAQTTPAQLLEKLAQCCITVTCSAASTTAGRVLRPREGERLILYLRDLNLPKPDKWGSCQLTAFLQQLLTYHGYYDPTSLEFIGIEGIQFVGSFTPATSSAGFGRHHLSPRFTSALRLTVITYPGKDQLVEIYACLLQAVAMSHLSFEEVPVAPLRSVGSHATIQPQHPSRLSANLINPVRLYTVATIMVQLLSAVQQQFRADEHAHCVFTPHILTAWVAGILRYELHGSVNTMWAAFGQEARRLFRDRLPGEQARRQFDTMFSGLVYNNLSDVAGYGHPTEIESWRVPKITEKSGPGESEIKIILKMATGETEYSDEGSWLESTTVGHDVAEGFIHQAGWFVTWGAAQSVQCGGPMQLNGRPLGFMLSSAVEEVIARGLTQLSREQCPKAVDLVLFPEFVDLICRVDRALSCPGGSLLLAGRCGIGRRSAVNLVAHLHQLNLCHLRVGRDYGIRHFIADTKAACQMAGLDSQPTLLLIEDHQLVEDSFLEIINSLLACGEASGLFTTDELETLASTVTTNNSISVSLREAAAEAGHRGPLSTFFANRVRTNLHIVIVLDVDNIDQFTARLRSNPSLYKHCCIEWLDGWTRTSMLQLPRLLVPEVSQLAKSDLFSQAFVAVHNSVPQPSLATPRRYLALCSAYARIEKTRRNKLEAQASRLQAGLTKLKEARRRVSQLKKSAAEQGEQLVEKQAAADRALEQISVAMQGAADQRSEMEALRNRAAGESKDLERRKAVIDTELAEIEPLVEQAKAAVGSIRPEALSEIRALRAPPDTIRDILEGVLLLMGIRDISWTSMRGFLAKRGVQEEILNFDARRISPELRTSVERLLSKNQDSFDPKSARRASVAAAPLATWVRANVKYAVVLERIAPLEKEQAQLRASLAEAEDALKRLADDLAGVDGQVAQLRAVFEQHTSEATRLKVELDRARDTLASAEALVGELEEEHARWKKQVNELSTELTALPTLALLSAAFITYLAASPEDVRQRQLTDWVMQFAGLGLNLPDSSCCVQSTCSIDSGNRIADKKHFDICRFLTTEREQLVWRTQGLPSDKFSGENAVVILETSMCPFIVDPSSRSINWLKSHLKHKKVEIVNQQSSNFATILELAVRFGKSLIVQEVEEIEPILFPLLSRNLVSQGSRFTVTLGDRTVDFHPEFRLFLCTRQTPSTLGAVKPTSASSLVTVVNFVTTQAGLVGQLLAASLQHERPELEQRRQELVRAEENMKLELAKLEDDLLEVSLCRVHVGQLPRYSLNLECL</sequence>
<feature type="domain" description="Dynein 2 heavy chain 1 cytoplasmic ATPase lid" evidence="27">
    <location>
        <begin position="2636"/>
        <end position="2708"/>
    </location>
</feature>
<dbReference type="InterPro" id="IPR013602">
    <property type="entry name" value="Dynein_heavy_linker"/>
</dbReference>
<evidence type="ECO:0000256" key="4">
    <source>
        <dbReference type="ARBA" id="ARBA00022473"/>
    </source>
</evidence>
<comment type="similarity">
    <text evidence="3">Belongs to the dynein heavy chain family.</text>
</comment>
<keyword evidence="15" id="KW-0505">Motor protein</keyword>
<dbReference type="GO" id="GO:0007018">
    <property type="term" value="P:microtubule-based movement"/>
    <property type="evidence" value="ECO:0007669"/>
    <property type="project" value="InterPro"/>
</dbReference>